<dbReference type="Proteomes" id="UP000521872">
    <property type="component" value="Unassembled WGS sequence"/>
</dbReference>
<accession>A0A8H4QVJ1</accession>
<name>A0A8H4QVJ1_9AGAR</name>
<keyword evidence="2" id="KW-1185">Reference proteome</keyword>
<sequence>MGSYSPNSLCIPDSVFASSTSTSPRISAFSYTMPAVPVVRPNFVFASKKHPNTSYVGTLKKTIESKSGCADHHGASREITNLEENKNHHTNPLVGAIEIWETLRATCLDNGYTIWNGTRNYELYPPVYPEKMPIANGFSYEPRARTIANAGTGIIGQAIGVEINNALSWPATSRDGYAVLIRVILWPENHTLPLLAEFLLEDIIFGVFPKVGGTAMYAFDLWPENSVGDVLEMLMQMLEALEFTHAMKIAHRDVFLDNFLVQWHPESLLTMKISPSRPRVYLIDFEAAIEFPSEYTEE</sequence>
<dbReference type="Gene3D" id="1.10.510.10">
    <property type="entry name" value="Transferase(Phosphotransferase) domain 1"/>
    <property type="match status" value="1"/>
</dbReference>
<gene>
    <name evidence="1" type="ORF">D9613_006221</name>
</gene>
<evidence type="ECO:0000313" key="1">
    <source>
        <dbReference type="EMBL" id="KAF4617628.1"/>
    </source>
</evidence>
<comment type="caution">
    <text evidence="1">The sequence shown here is derived from an EMBL/GenBank/DDBJ whole genome shotgun (WGS) entry which is preliminary data.</text>
</comment>
<organism evidence="1 2">
    <name type="scientific">Agrocybe pediades</name>
    <dbReference type="NCBI Taxonomy" id="84607"/>
    <lineage>
        <taxon>Eukaryota</taxon>
        <taxon>Fungi</taxon>
        <taxon>Dikarya</taxon>
        <taxon>Basidiomycota</taxon>
        <taxon>Agaricomycotina</taxon>
        <taxon>Agaricomycetes</taxon>
        <taxon>Agaricomycetidae</taxon>
        <taxon>Agaricales</taxon>
        <taxon>Agaricineae</taxon>
        <taxon>Strophariaceae</taxon>
        <taxon>Agrocybe</taxon>
    </lineage>
</organism>
<dbReference type="AlphaFoldDB" id="A0A8H4QVJ1"/>
<dbReference type="InterPro" id="IPR011009">
    <property type="entry name" value="Kinase-like_dom_sf"/>
</dbReference>
<protein>
    <recommendedName>
        <fullName evidence="3">Protein kinase domain-containing protein</fullName>
    </recommendedName>
</protein>
<evidence type="ECO:0008006" key="3">
    <source>
        <dbReference type="Google" id="ProtNLM"/>
    </source>
</evidence>
<dbReference type="EMBL" id="JAACJL010000030">
    <property type="protein sequence ID" value="KAF4617628.1"/>
    <property type="molecule type" value="Genomic_DNA"/>
</dbReference>
<evidence type="ECO:0000313" key="2">
    <source>
        <dbReference type="Proteomes" id="UP000521872"/>
    </source>
</evidence>
<dbReference type="SUPFAM" id="SSF56112">
    <property type="entry name" value="Protein kinase-like (PK-like)"/>
    <property type="match status" value="1"/>
</dbReference>
<proteinExistence type="predicted"/>
<reference evidence="1 2" key="1">
    <citation type="submission" date="2019-12" db="EMBL/GenBank/DDBJ databases">
        <authorList>
            <person name="Floudas D."/>
            <person name="Bentzer J."/>
            <person name="Ahren D."/>
            <person name="Johansson T."/>
            <person name="Persson P."/>
            <person name="Tunlid A."/>
        </authorList>
    </citation>
    <scope>NUCLEOTIDE SEQUENCE [LARGE SCALE GENOMIC DNA]</scope>
    <source>
        <strain evidence="1 2">CBS 102.39</strain>
    </source>
</reference>